<protein>
    <submittedName>
        <fullName evidence="1">Uncharacterized protein</fullName>
    </submittedName>
</protein>
<reference evidence="1 2" key="1">
    <citation type="submission" date="2014-09" db="EMBL/GenBank/DDBJ databases">
        <title>Sporocytophaga myxococcoides PG-01 genome sequencing.</title>
        <authorList>
            <person name="Liu L."/>
            <person name="Gao P.J."/>
            <person name="Chen G.J."/>
            <person name="Wang L.S."/>
        </authorList>
    </citation>
    <scope>NUCLEOTIDE SEQUENCE [LARGE SCALE GENOMIC DNA]</scope>
    <source>
        <strain evidence="1 2">PG-01</strain>
    </source>
</reference>
<dbReference type="OrthoDB" id="894325at2"/>
<comment type="caution">
    <text evidence="1">The sequence shown here is derived from an EMBL/GenBank/DDBJ whole genome shotgun (WGS) entry which is preliminary data.</text>
</comment>
<evidence type="ECO:0000313" key="2">
    <source>
        <dbReference type="Proteomes" id="UP000030185"/>
    </source>
</evidence>
<dbReference type="RefSeq" id="WP_045458351.1">
    <property type="nucleotide sequence ID" value="NZ_BBLT01000001.1"/>
</dbReference>
<dbReference type="Proteomes" id="UP000030185">
    <property type="component" value="Unassembled WGS sequence"/>
</dbReference>
<sequence length="93" mass="10688">MPKWKLKIDSFTKAILYDKNGGKFTRYSMDWVHQNSKTRSKELGLSRLRILIAKYAANTETAIIYDNISGEELEKYKSGILVPKKSPSFPANF</sequence>
<dbReference type="AlphaFoldDB" id="A0A098L998"/>
<organism evidence="1 2">
    <name type="scientific">Sporocytophaga myxococcoides</name>
    <dbReference type="NCBI Taxonomy" id="153721"/>
    <lineage>
        <taxon>Bacteria</taxon>
        <taxon>Pseudomonadati</taxon>
        <taxon>Bacteroidota</taxon>
        <taxon>Cytophagia</taxon>
        <taxon>Cytophagales</taxon>
        <taxon>Cytophagaceae</taxon>
        <taxon>Sporocytophaga</taxon>
    </lineage>
</organism>
<name>A0A098L998_9BACT</name>
<keyword evidence="2" id="KW-1185">Reference proteome</keyword>
<proteinExistence type="predicted"/>
<dbReference type="EMBL" id="BBLT01000001">
    <property type="protein sequence ID" value="GAL83460.1"/>
    <property type="molecule type" value="Genomic_DNA"/>
</dbReference>
<dbReference type="eggNOG" id="ENOG50339V8">
    <property type="taxonomic scope" value="Bacteria"/>
</dbReference>
<dbReference type="STRING" id="153721.MYP_687"/>
<accession>A0A098L998</accession>
<evidence type="ECO:0000313" key="1">
    <source>
        <dbReference type="EMBL" id="GAL83460.1"/>
    </source>
</evidence>
<gene>
    <name evidence="1" type="ORF">MYP_687</name>
</gene>